<name>A0A523UT19_UNCT6</name>
<evidence type="ECO:0000313" key="3">
    <source>
        <dbReference type="Proteomes" id="UP000315525"/>
    </source>
</evidence>
<comment type="caution">
    <text evidence="2">The sequence shown here is derived from an EMBL/GenBank/DDBJ whole genome shotgun (WGS) entry which is preliminary data.</text>
</comment>
<keyword evidence="2" id="KW-0238">DNA-binding</keyword>
<dbReference type="SUPFAM" id="SSF89447">
    <property type="entry name" value="AbrB/MazE/MraZ-like"/>
    <property type="match status" value="1"/>
</dbReference>
<accession>A0A523UT19</accession>
<dbReference type="Gene3D" id="2.10.260.10">
    <property type="match status" value="1"/>
</dbReference>
<dbReference type="SMART" id="SM00966">
    <property type="entry name" value="SpoVT_AbrB"/>
    <property type="match status" value="1"/>
</dbReference>
<dbReference type="EMBL" id="SOJN01000078">
    <property type="protein sequence ID" value="TET45656.1"/>
    <property type="molecule type" value="Genomic_DNA"/>
</dbReference>
<dbReference type="AlphaFoldDB" id="A0A523UT19"/>
<evidence type="ECO:0000313" key="2">
    <source>
        <dbReference type="EMBL" id="TET45656.1"/>
    </source>
</evidence>
<feature type="domain" description="SpoVT-AbrB" evidence="1">
    <location>
        <begin position="30"/>
        <end position="77"/>
    </location>
</feature>
<proteinExistence type="predicted"/>
<dbReference type="NCBIfam" id="NF040962">
    <property type="entry name" value="near_HgcAB"/>
    <property type="match status" value="1"/>
</dbReference>
<dbReference type="GO" id="GO:0003677">
    <property type="term" value="F:DNA binding"/>
    <property type="evidence" value="ECO:0007669"/>
    <property type="project" value="UniProtKB-KW"/>
</dbReference>
<dbReference type="NCBIfam" id="TIGR01439">
    <property type="entry name" value="lp_hng_hel_AbrB"/>
    <property type="match status" value="1"/>
</dbReference>
<dbReference type="InterPro" id="IPR037914">
    <property type="entry name" value="SpoVT-AbrB_sf"/>
</dbReference>
<dbReference type="Pfam" id="PF04014">
    <property type="entry name" value="MazE_antitoxin"/>
    <property type="match status" value="1"/>
</dbReference>
<organism evidence="2 3">
    <name type="scientific">candidate division TA06 bacterium</name>
    <dbReference type="NCBI Taxonomy" id="2250710"/>
    <lineage>
        <taxon>Bacteria</taxon>
        <taxon>Bacteria division TA06</taxon>
    </lineage>
</organism>
<evidence type="ECO:0000259" key="1">
    <source>
        <dbReference type="SMART" id="SM00966"/>
    </source>
</evidence>
<gene>
    <name evidence="2" type="ORF">E3J62_06800</name>
</gene>
<sequence length="95" mass="10190">MAKKAKKTKESAPCCGPSVSTECCCMDAMVTVDARGQIVLPKDLRKKAKIKTGDKFAVISCLSEGKVCCISLIKAEDFTGSIKVVLSPMMKAMQE</sequence>
<dbReference type="Proteomes" id="UP000315525">
    <property type="component" value="Unassembled WGS sequence"/>
</dbReference>
<protein>
    <submittedName>
        <fullName evidence="2">AbrB/MazE/SpoVT family DNA-binding domain-containing protein</fullName>
    </submittedName>
</protein>
<reference evidence="2 3" key="1">
    <citation type="submission" date="2019-03" db="EMBL/GenBank/DDBJ databases">
        <title>Metabolic potential of uncultured bacteria and archaea associated with petroleum seepage in deep-sea sediments.</title>
        <authorList>
            <person name="Dong X."/>
            <person name="Hubert C."/>
        </authorList>
    </citation>
    <scope>NUCLEOTIDE SEQUENCE [LARGE SCALE GENOMIC DNA]</scope>
    <source>
        <strain evidence="2">E44_bin18</strain>
    </source>
</reference>
<dbReference type="InterPro" id="IPR007159">
    <property type="entry name" value="SpoVT-AbrB_dom"/>
</dbReference>